<feature type="domain" description="Multidrug resistance protein MdtA-like beta-barrel" evidence="6">
    <location>
        <begin position="191"/>
        <end position="280"/>
    </location>
</feature>
<dbReference type="AlphaFoldDB" id="A0A6L2R6L2"/>
<dbReference type="Pfam" id="PF25876">
    <property type="entry name" value="HH_MFP_RND"/>
    <property type="match status" value="1"/>
</dbReference>
<dbReference type="InterPro" id="IPR058624">
    <property type="entry name" value="MdtA-like_HH"/>
</dbReference>
<sequence length="371" mass="41038">MVENRRAVGCFLMVALTALLTACGGDDKKAQPLMPVSVYSVVARDEPWPVEYQAQAIGSRAVEVRARVQGIIEKRLYEEGDFVKAGQQLFQLERDQYEAMAQQAEARFDSASREWKRIVPLYEKNAVSQKDRDNARAAYESARAELRQAKINLDYCQVVSPVSGYSSKENFTVGNLVSNNSLLTYVNQTDPMHIDFAIAAPDYMRRRQLAREGRLALPPQHRYKARLRLLDGSLHAGDGDITFIDSQVQPTTGVIKARAVFSNADGGIMPGQYVRVRMEGDILKNAVLIPQKCVMLTQQGAQVMALDKDDKAFTVPVSLNVAVGDKYLVESGLVGGERIISEGLVKARPGMTVRVFETPAKAERQSPAGQK</sequence>
<reference evidence="8 9" key="1">
    <citation type="journal article" date="2020" name="ISME J.">
        <title>Parallel Reductive Genome Evolution in Desulfovibrio Ectosymbionts Independently Acquired by Trichonympha Protists in the Termite Gut.</title>
        <authorList>
            <person name="Takeuchi M."/>
            <person name="Kuwahara H."/>
            <person name="Murakami T."/>
            <person name="Takahashi K."/>
            <person name="Kajitani R."/>
            <person name="Toyoda A."/>
            <person name="Itoh T."/>
            <person name="Ohkuma M."/>
            <person name="Hongoh Y."/>
        </authorList>
    </citation>
    <scope>NUCLEOTIDE SEQUENCE [LARGE SCALE GENOMIC DNA]</scope>
    <source>
        <strain evidence="8">ZnDsv-02</strain>
    </source>
</reference>
<dbReference type="Pfam" id="PF25917">
    <property type="entry name" value="BSH_RND"/>
    <property type="match status" value="1"/>
</dbReference>
<dbReference type="GO" id="GO:0030313">
    <property type="term" value="C:cell envelope"/>
    <property type="evidence" value="ECO:0007669"/>
    <property type="project" value="UniProtKB-SubCell"/>
</dbReference>
<comment type="similarity">
    <text evidence="2">Belongs to the membrane fusion protein (MFP) (TC 8.A.1) family.</text>
</comment>
<dbReference type="GO" id="GO:0022857">
    <property type="term" value="F:transmembrane transporter activity"/>
    <property type="evidence" value="ECO:0007669"/>
    <property type="project" value="InterPro"/>
</dbReference>
<dbReference type="PANTHER" id="PTHR30158:SF3">
    <property type="entry name" value="MULTIDRUG EFFLUX PUMP SUBUNIT ACRA-RELATED"/>
    <property type="match status" value="1"/>
</dbReference>
<name>A0A6L2R6L2_9BACT</name>
<evidence type="ECO:0000313" key="9">
    <source>
        <dbReference type="Proteomes" id="UP000505077"/>
    </source>
</evidence>
<evidence type="ECO:0000256" key="2">
    <source>
        <dbReference type="ARBA" id="ARBA00009477"/>
    </source>
</evidence>
<dbReference type="EMBL" id="BLLL01000010">
    <property type="protein sequence ID" value="GFH63157.1"/>
    <property type="molecule type" value="Genomic_DNA"/>
</dbReference>
<evidence type="ECO:0000259" key="4">
    <source>
        <dbReference type="Pfam" id="PF25876"/>
    </source>
</evidence>
<protein>
    <submittedName>
        <fullName evidence="8">Multidrug efflux pump priplasmic subunit AcrA</fullName>
    </submittedName>
</protein>
<dbReference type="InterPro" id="IPR006143">
    <property type="entry name" value="RND_pump_MFP"/>
</dbReference>
<dbReference type="InterPro" id="IPR058627">
    <property type="entry name" value="MdtA-like_C"/>
</dbReference>
<evidence type="ECO:0000259" key="6">
    <source>
        <dbReference type="Pfam" id="PF25944"/>
    </source>
</evidence>
<evidence type="ECO:0000313" key="8">
    <source>
        <dbReference type="EMBL" id="GFH63157.1"/>
    </source>
</evidence>
<dbReference type="Pfam" id="PF25944">
    <property type="entry name" value="Beta-barrel_RND"/>
    <property type="match status" value="1"/>
</dbReference>
<dbReference type="PANTHER" id="PTHR30158">
    <property type="entry name" value="ACRA/E-RELATED COMPONENT OF DRUG EFFLUX TRANSPORTER"/>
    <property type="match status" value="1"/>
</dbReference>
<organism evidence="8 9">
    <name type="scientific">Candidatus Desulfovibrio kirbyi</name>
    <dbReference type="NCBI Taxonomy" id="2696086"/>
    <lineage>
        <taxon>Bacteria</taxon>
        <taxon>Pseudomonadati</taxon>
        <taxon>Thermodesulfobacteriota</taxon>
        <taxon>Desulfovibrionia</taxon>
        <taxon>Desulfovibrionales</taxon>
        <taxon>Desulfovibrionaceae</taxon>
        <taxon>Desulfovibrio</taxon>
    </lineage>
</organism>
<dbReference type="Gene3D" id="1.10.287.470">
    <property type="entry name" value="Helix hairpin bin"/>
    <property type="match status" value="1"/>
</dbReference>
<gene>
    <name evidence="8" type="primary">acrA</name>
    <name evidence="8" type="ORF">ZNDK_0928</name>
</gene>
<dbReference type="SUPFAM" id="SSF111369">
    <property type="entry name" value="HlyD-like secretion proteins"/>
    <property type="match status" value="1"/>
</dbReference>
<dbReference type="NCBIfam" id="TIGR01730">
    <property type="entry name" value="RND_mfp"/>
    <property type="match status" value="1"/>
</dbReference>
<dbReference type="Proteomes" id="UP000505077">
    <property type="component" value="Unassembled WGS sequence"/>
</dbReference>
<comment type="caution">
    <text evidence="8">The sequence shown here is derived from an EMBL/GenBank/DDBJ whole genome shotgun (WGS) entry which is preliminary data.</text>
</comment>
<dbReference type="GO" id="GO:0005886">
    <property type="term" value="C:plasma membrane"/>
    <property type="evidence" value="ECO:0007669"/>
    <property type="project" value="TreeGrafter"/>
</dbReference>
<dbReference type="PROSITE" id="PS51257">
    <property type="entry name" value="PROKAR_LIPOPROTEIN"/>
    <property type="match status" value="1"/>
</dbReference>
<feature type="domain" description="Multidrug resistance protein MdtA-like barrel-sandwich hybrid" evidence="5">
    <location>
        <begin position="60"/>
        <end position="181"/>
    </location>
</feature>
<proteinExistence type="inferred from homology"/>
<dbReference type="Gene3D" id="2.40.30.170">
    <property type="match status" value="1"/>
</dbReference>
<dbReference type="InterPro" id="IPR058626">
    <property type="entry name" value="MdtA-like_b-barrel"/>
</dbReference>
<dbReference type="Gene3D" id="2.40.50.100">
    <property type="match status" value="1"/>
</dbReference>
<comment type="subcellular location">
    <subcellularLocation>
        <location evidence="1">Cell envelope</location>
    </subcellularLocation>
</comment>
<dbReference type="GO" id="GO:0046677">
    <property type="term" value="P:response to antibiotic"/>
    <property type="evidence" value="ECO:0007669"/>
    <property type="project" value="TreeGrafter"/>
</dbReference>
<feature type="domain" description="Multidrug resistance protein MdtA-like C-terminal permuted SH3" evidence="7">
    <location>
        <begin position="285"/>
        <end position="344"/>
    </location>
</feature>
<evidence type="ECO:0000256" key="3">
    <source>
        <dbReference type="SAM" id="Coils"/>
    </source>
</evidence>
<dbReference type="InterPro" id="IPR058625">
    <property type="entry name" value="MdtA-like_BSH"/>
</dbReference>
<dbReference type="Gene3D" id="2.40.420.20">
    <property type="match status" value="1"/>
</dbReference>
<evidence type="ECO:0000259" key="7">
    <source>
        <dbReference type="Pfam" id="PF25967"/>
    </source>
</evidence>
<feature type="coiled-coil region" evidence="3">
    <location>
        <begin position="87"/>
        <end position="152"/>
    </location>
</feature>
<keyword evidence="3" id="KW-0175">Coiled coil</keyword>
<evidence type="ECO:0000256" key="1">
    <source>
        <dbReference type="ARBA" id="ARBA00004196"/>
    </source>
</evidence>
<accession>A0A6L2R6L2</accession>
<feature type="domain" description="Multidrug resistance protein MdtA-like alpha-helical hairpin" evidence="4">
    <location>
        <begin position="95"/>
        <end position="155"/>
    </location>
</feature>
<evidence type="ECO:0000259" key="5">
    <source>
        <dbReference type="Pfam" id="PF25917"/>
    </source>
</evidence>
<dbReference type="Pfam" id="PF25967">
    <property type="entry name" value="RND-MFP_C"/>
    <property type="match status" value="1"/>
</dbReference>